<feature type="transmembrane region" description="Helical" evidence="1">
    <location>
        <begin position="254"/>
        <end position="276"/>
    </location>
</feature>
<feature type="transmembrane region" description="Helical" evidence="1">
    <location>
        <begin position="171"/>
        <end position="192"/>
    </location>
</feature>
<protein>
    <recommendedName>
        <fullName evidence="4">DUF5050 domain-containing protein</fullName>
    </recommendedName>
</protein>
<feature type="transmembrane region" description="Helical" evidence="1">
    <location>
        <begin position="212"/>
        <end position="233"/>
    </location>
</feature>
<keyword evidence="1" id="KW-0812">Transmembrane</keyword>
<keyword evidence="1" id="KW-1133">Transmembrane helix</keyword>
<evidence type="ECO:0000313" key="3">
    <source>
        <dbReference type="Proteomes" id="UP001158045"/>
    </source>
</evidence>
<keyword evidence="3" id="KW-1185">Reference proteome</keyword>
<feature type="transmembrane region" description="Helical" evidence="1">
    <location>
        <begin position="58"/>
        <end position="84"/>
    </location>
</feature>
<evidence type="ECO:0008006" key="4">
    <source>
        <dbReference type="Google" id="ProtNLM"/>
    </source>
</evidence>
<feature type="transmembrane region" description="Helical" evidence="1">
    <location>
        <begin position="369"/>
        <end position="387"/>
    </location>
</feature>
<dbReference type="Proteomes" id="UP001158045">
    <property type="component" value="Unassembled WGS sequence"/>
</dbReference>
<feature type="transmembrane region" description="Helical" evidence="1">
    <location>
        <begin position="136"/>
        <end position="159"/>
    </location>
</feature>
<name>A0ABT6N803_9FIRM</name>
<sequence>MNHCKKCNKEIDSNEHICADCLIIEQRNKSENPPNLDSKFKKMLDTLKNFTINDFKKIGVLSALTYISIFILSFLLNLIFKIIVNSNVENMLGELGLLTNYKDALSVFFNPIQTINLLFRNNIIISINDVQSFTTFGIGLIFFQVLLMTSIFIAYKLYYLILKQDYLRVSYIFTSTIIIGIFNAILNVIFASRSEIDLIIISTSFTIKGSTLYGLFIIPIIIFFIGYLSKRFIETKIKISLKKETIKVLSQRNIPFTLFSIGLILSTVIRSLTLSIQLELGIIKTFIITLITIPNVILMSFFNSLGVPNTIAFNNEIKYFYDFYFSGNFNILIAIFNLAMMMLFVLSLFNFMQTHQNSVFKKNTLTRNAIFSIICLLFVIYFSRTSFSSSISFLGETEKTTFYLGLPYFLTLLIASSWILATFNLNHFKPELVNGISSPINTFLNRKYALIAIILFTLILNFPYSFVFDKSNGASSSSAPWESNSEKLTDSGEISYQSISNGEHLLIDNKTILISNYSGLYKIDIHSKAIEKISEKMVFSDIIYSNGNIFTISPMGLQIIDINGEEKSLIPLVTNYNISIDGQAILDRDTDRVFNLSGDPLYKIRIPYAKIYLLDLKTALIIDENRTLLTYDLESETSEEIADFTGSIYIYNDTYMYSSIDETGNQIYKVLNSDVTLKDFPQNNIIVKGGEWYLDFELNQLLWLNKDNTLSKENRPFKFGKNLIVDQVDLNNNSLLIRSNTDYFIFDVQTGLLRSLNIEMKGELKNE</sequence>
<organism evidence="2 3">
    <name type="scientific">Fusibacter bizertensis</name>
    <dbReference type="NCBI Taxonomy" id="1488331"/>
    <lineage>
        <taxon>Bacteria</taxon>
        <taxon>Bacillati</taxon>
        <taxon>Bacillota</taxon>
        <taxon>Clostridia</taxon>
        <taxon>Eubacteriales</taxon>
        <taxon>Eubacteriales Family XII. Incertae Sedis</taxon>
        <taxon>Fusibacter</taxon>
    </lineage>
</organism>
<feature type="transmembrane region" description="Helical" evidence="1">
    <location>
        <begin position="448"/>
        <end position="468"/>
    </location>
</feature>
<proteinExistence type="predicted"/>
<comment type="caution">
    <text evidence="2">The sequence shown here is derived from an EMBL/GenBank/DDBJ whole genome shotgun (WGS) entry which is preliminary data.</text>
</comment>
<keyword evidence="1" id="KW-0472">Membrane</keyword>
<feature type="transmembrane region" description="Helical" evidence="1">
    <location>
        <begin position="282"/>
        <end position="302"/>
    </location>
</feature>
<evidence type="ECO:0000256" key="1">
    <source>
        <dbReference type="SAM" id="Phobius"/>
    </source>
</evidence>
<dbReference type="EMBL" id="JARYZI010000001">
    <property type="protein sequence ID" value="MDH8676527.1"/>
    <property type="molecule type" value="Genomic_DNA"/>
</dbReference>
<feature type="transmembrane region" description="Helical" evidence="1">
    <location>
        <begin position="408"/>
        <end position="428"/>
    </location>
</feature>
<evidence type="ECO:0000313" key="2">
    <source>
        <dbReference type="EMBL" id="MDH8676527.1"/>
    </source>
</evidence>
<accession>A0ABT6N803</accession>
<dbReference type="RefSeq" id="WP_281092329.1">
    <property type="nucleotide sequence ID" value="NZ_JARYZI010000001.1"/>
</dbReference>
<reference evidence="2 3" key="1">
    <citation type="submission" date="2023-04" db="EMBL/GenBank/DDBJ databases">
        <title>Fusibacter bizertensis strain WBS, isolated from littoral bottom sediments of the Arctic seas - biochemical and genomic analysis.</title>
        <authorList>
            <person name="Brioukhanov A.L."/>
        </authorList>
    </citation>
    <scope>NUCLEOTIDE SEQUENCE [LARGE SCALE GENOMIC DNA]</scope>
    <source>
        <strain evidence="2 3">WBS</strain>
    </source>
</reference>
<feature type="transmembrane region" description="Helical" evidence="1">
    <location>
        <begin position="323"/>
        <end position="349"/>
    </location>
</feature>
<gene>
    <name evidence="2" type="ORF">QE109_00140</name>
</gene>